<dbReference type="GO" id="GO:0020037">
    <property type="term" value="F:heme binding"/>
    <property type="evidence" value="ECO:0007669"/>
    <property type="project" value="InterPro"/>
</dbReference>
<evidence type="ECO:0000256" key="1">
    <source>
        <dbReference type="ARBA" id="ARBA00022448"/>
    </source>
</evidence>
<accession>A0A437Q605</accession>
<dbReference type="InterPro" id="IPR009056">
    <property type="entry name" value="Cyt_c-like_dom"/>
</dbReference>
<dbReference type="PRINTS" id="PR00607">
    <property type="entry name" value="CYTCHROMECIE"/>
</dbReference>
<dbReference type="RefSeq" id="WP_127694733.1">
    <property type="nucleotide sequence ID" value="NZ_SACQ01000006.1"/>
</dbReference>
<evidence type="ECO:0000256" key="4">
    <source>
        <dbReference type="ARBA" id="ARBA00022982"/>
    </source>
</evidence>
<dbReference type="PANTHER" id="PTHR40942">
    <property type="match status" value="1"/>
</dbReference>
<keyword evidence="10" id="KW-1185">Reference proteome</keyword>
<dbReference type="PANTHER" id="PTHR40942:SF4">
    <property type="entry name" value="CYTOCHROME C5"/>
    <property type="match status" value="1"/>
</dbReference>
<proteinExistence type="predicted"/>
<keyword evidence="4" id="KW-0249">Electron transport</keyword>
<keyword evidence="1" id="KW-0813">Transport</keyword>
<dbReference type="Pfam" id="PF13442">
    <property type="entry name" value="Cytochrome_CBB3"/>
    <property type="match status" value="1"/>
</dbReference>
<keyword evidence="5 6" id="KW-0408">Iron</keyword>
<feature type="signal peptide" evidence="7">
    <location>
        <begin position="1"/>
        <end position="21"/>
    </location>
</feature>
<evidence type="ECO:0000259" key="8">
    <source>
        <dbReference type="PROSITE" id="PS51007"/>
    </source>
</evidence>
<evidence type="ECO:0000256" key="2">
    <source>
        <dbReference type="ARBA" id="ARBA00022617"/>
    </source>
</evidence>
<keyword evidence="7" id="KW-0732">Signal</keyword>
<keyword evidence="2 6" id="KW-0349">Heme</keyword>
<protein>
    <submittedName>
        <fullName evidence="9">Cytochrome c5 family protein</fullName>
    </submittedName>
</protein>
<keyword evidence="3 6" id="KW-0479">Metal-binding</keyword>
<sequence length="101" mass="10268">MKKIILAAAAAAMLLPAAANAERTGAEVYQSKCFVCHASGVAGAPKLGDKAAWAPRIAKGEDALLATAISGVGAMPPKGTCMDCSDAELKASITYMIEQSK</sequence>
<dbReference type="SUPFAM" id="SSF46626">
    <property type="entry name" value="Cytochrome c"/>
    <property type="match status" value="1"/>
</dbReference>
<evidence type="ECO:0000256" key="3">
    <source>
        <dbReference type="ARBA" id="ARBA00022723"/>
    </source>
</evidence>
<evidence type="ECO:0000256" key="7">
    <source>
        <dbReference type="SAM" id="SignalP"/>
    </source>
</evidence>
<dbReference type="Gene3D" id="1.10.760.10">
    <property type="entry name" value="Cytochrome c-like domain"/>
    <property type="match status" value="1"/>
</dbReference>
<reference evidence="9 10" key="1">
    <citation type="submission" date="2019-01" db="EMBL/GenBank/DDBJ databases">
        <authorList>
            <person name="Chen W.-M."/>
        </authorList>
    </citation>
    <scope>NUCLEOTIDE SEQUENCE [LARGE SCALE GENOMIC DNA]</scope>
    <source>
        <strain evidence="9 10">HPM-16</strain>
    </source>
</reference>
<comment type="caution">
    <text evidence="9">The sequence shown here is derived from an EMBL/GenBank/DDBJ whole genome shotgun (WGS) entry which is preliminary data.</text>
</comment>
<dbReference type="InterPro" id="IPR002323">
    <property type="entry name" value="Cyt_CIE"/>
</dbReference>
<evidence type="ECO:0000256" key="6">
    <source>
        <dbReference type="PROSITE-ProRule" id="PRU00433"/>
    </source>
</evidence>
<evidence type="ECO:0000313" key="9">
    <source>
        <dbReference type="EMBL" id="RVU29948.1"/>
    </source>
</evidence>
<dbReference type="PROSITE" id="PS51007">
    <property type="entry name" value="CYTC"/>
    <property type="match status" value="1"/>
</dbReference>
<feature type="chain" id="PRO_5018993018" evidence="7">
    <location>
        <begin position="22"/>
        <end position="101"/>
    </location>
</feature>
<name>A0A437Q605_9GAMM</name>
<dbReference type="AlphaFoldDB" id="A0A437Q605"/>
<feature type="domain" description="Cytochrome c" evidence="8">
    <location>
        <begin position="20"/>
        <end position="100"/>
    </location>
</feature>
<dbReference type="Proteomes" id="UP000282818">
    <property type="component" value="Unassembled WGS sequence"/>
</dbReference>
<dbReference type="InterPro" id="IPR036909">
    <property type="entry name" value="Cyt_c-like_dom_sf"/>
</dbReference>
<evidence type="ECO:0000256" key="5">
    <source>
        <dbReference type="ARBA" id="ARBA00023004"/>
    </source>
</evidence>
<organism evidence="9 10">
    <name type="scientific">Neptunomonas marina</name>
    <dbReference type="NCBI Taxonomy" id="1815562"/>
    <lineage>
        <taxon>Bacteria</taxon>
        <taxon>Pseudomonadati</taxon>
        <taxon>Pseudomonadota</taxon>
        <taxon>Gammaproteobacteria</taxon>
        <taxon>Oceanospirillales</taxon>
        <taxon>Oceanospirillaceae</taxon>
        <taxon>Neptunomonas</taxon>
    </lineage>
</organism>
<dbReference type="GO" id="GO:0009055">
    <property type="term" value="F:electron transfer activity"/>
    <property type="evidence" value="ECO:0007669"/>
    <property type="project" value="InterPro"/>
</dbReference>
<gene>
    <name evidence="9" type="ORF">EOE65_12840</name>
</gene>
<evidence type="ECO:0000313" key="10">
    <source>
        <dbReference type="Proteomes" id="UP000282818"/>
    </source>
</evidence>
<dbReference type="GO" id="GO:0005506">
    <property type="term" value="F:iron ion binding"/>
    <property type="evidence" value="ECO:0007669"/>
    <property type="project" value="InterPro"/>
</dbReference>
<dbReference type="EMBL" id="SACQ01000006">
    <property type="protein sequence ID" value="RVU29948.1"/>
    <property type="molecule type" value="Genomic_DNA"/>
</dbReference>